<evidence type="ECO:0000313" key="3">
    <source>
        <dbReference type="EMBL" id="ADP83865.1"/>
    </source>
</evidence>
<evidence type="ECO:0000256" key="2">
    <source>
        <dbReference type="SAM" id="Phobius"/>
    </source>
</evidence>
<reference evidence="3 4" key="1">
    <citation type="submission" date="2010-10" db="EMBL/GenBank/DDBJ databases">
        <title>Complete sequence of Frankia sp. EuI1c.</title>
        <authorList>
            <consortium name="US DOE Joint Genome Institute"/>
            <person name="Lucas S."/>
            <person name="Copeland A."/>
            <person name="Lapidus A."/>
            <person name="Cheng J.-F."/>
            <person name="Bruce D."/>
            <person name="Goodwin L."/>
            <person name="Pitluck S."/>
            <person name="Chertkov O."/>
            <person name="Detter J.C."/>
            <person name="Han C."/>
            <person name="Tapia R."/>
            <person name="Land M."/>
            <person name="Hauser L."/>
            <person name="Jeffries C."/>
            <person name="Kyrpides N."/>
            <person name="Ivanova N."/>
            <person name="Mikhailova N."/>
            <person name="Beauchemin N."/>
            <person name="Sen A."/>
            <person name="Sur S.A."/>
            <person name="Gtari M."/>
            <person name="Wall L."/>
            <person name="Tisa L."/>
            <person name="Woyke T."/>
        </authorList>
    </citation>
    <scope>NUCLEOTIDE SEQUENCE [LARGE SCALE GENOMIC DNA]</scope>
    <source>
        <strain evidence="4">DSM 45817 / CECT 9037 / EuI1c</strain>
    </source>
</reference>
<name>E3IYC0_PSEI1</name>
<proteinExistence type="predicted"/>
<dbReference type="RefSeq" id="WP_013426983.1">
    <property type="nucleotide sequence ID" value="NC_014666.1"/>
</dbReference>
<feature type="transmembrane region" description="Helical" evidence="2">
    <location>
        <begin position="26"/>
        <end position="46"/>
    </location>
</feature>
<sequence length="114" mass="11643">MSRVAPPVLPVNGLLAQAGTGSGGGGGLVLAVIVTIGIFALMTLLARHIRSMWQLAQTFLRPMMSAIKTLILVGLICVVVLIEMARSATGHAAIGPPAPEAAGVRPAPVLRSLT</sequence>
<dbReference type="InParanoid" id="E3IYC0"/>
<evidence type="ECO:0000256" key="1">
    <source>
        <dbReference type="SAM" id="MobiDB-lite"/>
    </source>
</evidence>
<dbReference type="AlphaFoldDB" id="E3IYC0"/>
<keyword evidence="2" id="KW-0472">Membrane</keyword>
<feature type="compositionally biased region" description="Low complexity" evidence="1">
    <location>
        <begin position="94"/>
        <end position="103"/>
    </location>
</feature>
<evidence type="ECO:0000313" key="4">
    <source>
        <dbReference type="Proteomes" id="UP000002484"/>
    </source>
</evidence>
<feature type="transmembrane region" description="Helical" evidence="2">
    <location>
        <begin position="66"/>
        <end position="85"/>
    </location>
</feature>
<gene>
    <name evidence="3" type="ordered locus">FraEuI1c_5881</name>
</gene>
<dbReference type="EMBL" id="CP002299">
    <property type="protein sequence ID" value="ADP83865.1"/>
    <property type="molecule type" value="Genomic_DNA"/>
</dbReference>
<organism evidence="3 4">
    <name type="scientific">Pseudofrankia inefficax (strain DSM 45817 / CECT 9037 / DDB 130130 / EuI1c)</name>
    <name type="common">Frankia inefficax</name>
    <dbReference type="NCBI Taxonomy" id="298654"/>
    <lineage>
        <taxon>Bacteria</taxon>
        <taxon>Bacillati</taxon>
        <taxon>Actinomycetota</taxon>
        <taxon>Actinomycetes</taxon>
        <taxon>Frankiales</taxon>
        <taxon>Frankiaceae</taxon>
        <taxon>Pseudofrankia</taxon>
    </lineage>
</organism>
<feature type="region of interest" description="Disordered" evidence="1">
    <location>
        <begin position="94"/>
        <end position="114"/>
    </location>
</feature>
<dbReference type="KEGG" id="fri:FraEuI1c_5881"/>
<dbReference type="Proteomes" id="UP000002484">
    <property type="component" value="Chromosome"/>
</dbReference>
<dbReference type="HOGENOM" id="CLU_2117461_0_0_11"/>
<keyword evidence="2" id="KW-1133">Transmembrane helix</keyword>
<protein>
    <submittedName>
        <fullName evidence="3">Uncharacterized protein</fullName>
    </submittedName>
</protein>
<accession>E3IYC0</accession>
<keyword evidence="2" id="KW-0812">Transmembrane</keyword>
<keyword evidence="4" id="KW-1185">Reference proteome</keyword>